<dbReference type="Gene3D" id="3.90.1580.10">
    <property type="entry name" value="paralog of FGE (formylglycine-generating enzyme)"/>
    <property type="match status" value="1"/>
</dbReference>
<dbReference type="InterPro" id="IPR029063">
    <property type="entry name" value="SAM-dependent_MTases_sf"/>
</dbReference>
<dbReference type="Pfam" id="PF12867">
    <property type="entry name" value="DinB_2"/>
    <property type="match status" value="1"/>
</dbReference>
<dbReference type="Gene3D" id="3.40.50.150">
    <property type="entry name" value="Vaccinia Virus protein VP39"/>
    <property type="match status" value="1"/>
</dbReference>
<evidence type="ECO:0000256" key="4">
    <source>
        <dbReference type="ARBA" id="ARBA00023004"/>
    </source>
</evidence>
<evidence type="ECO:0000313" key="10">
    <source>
        <dbReference type="EMBL" id="EIW74660.1"/>
    </source>
</evidence>
<reference evidence="11" key="1">
    <citation type="journal article" date="2012" name="Science">
        <title>The Paleozoic origin of enzymatic lignin decomposition reconstructed from 31 fungal genomes.</title>
        <authorList>
            <person name="Floudas D."/>
            <person name="Binder M."/>
            <person name="Riley R."/>
            <person name="Barry K."/>
            <person name="Blanchette R.A."/>
            <person name="Henrissat B."/>
            <person name="Martinez A.T."/>
            <person name="Otillar R."/>
            <person name="Spatafora J.W."/>
            <person name="Yadav J.S."/>
            <person name="Aerts A."/>
            <person name="Benoit I."/>
            <person name="Boyd A."/>
            <person name="Carlson A."/>
            <person name="Copeland A."/>
            <person name="Coutinho P.M."/>
            <person name="de Vries R.P."/>
            <person name="Ferreira P."/>
            <person name="Findley K."/>
            <person name="Foster B."/>
            <person name="Gaskell J."/>
            <person name="Glotzer D."/>
            <person name="Gorecki P."/>
            <person name="Heitman J."/>
            <person name="Hesse C."/>
            <person name="Hori C."/>
            <person name="Igarashi K."/>
            <person name="Jurgens J.A."/>
            <person name="Kallen N."/>
            <person name="Kersten P."/>
            <person name="Kohler A."/>
            <person name="Kuees U."/>
            <person name="Kumar T.K.A."/>
            <person name="Kuo A."/>
            <person name="LaButti K."/>
            <person name="Larrondo L.F."/>
            <person name="Lindquist E."/>
            <person name="Ling A."/>
            <person name="Lombard V."/>
            <person name="Lucas S."/>
            <person name="Lundell T."/>
            <person name="Martin R."/>
            <person name="McLaughlin D.J."/>
            <person name="Morgenstern I."/>
            <person name="Morin E."/>
            <person name="Murat C."/>
            <person name="Nagy L.G."/>
            <person name="Nolan M."/>
            <person name="Ohm R.A."/>
            <person name="Patyshakuliyeva A."/>
            <person name="Rokas A."/>
            <person name="Ruiz-Duenas F.J."/>
            <person name="Sabat G."/>
            <person name="Salamov A."/>
            <person name="Samejima M."/>
            <person name="Schmutz J."/>
            <person name="Slot J.C."/>
            <person name="St John F."/>
            <person name="Stenlid J."/>
            <person name="Sun H."/>
            <person name="Sun S."/>
            <person name="Syed K."/>
            <person name="Tsang A."/>
            <person name="Wiebenga A."/>
            <person name="Young D."/>
            <person name="Pisabarro A."/>
            <person name="Eastwood D.C."/>
            <person name="Martin F."/>
            <person name="Cullen D."/>
            <person name="Grigoriev I.V."/>
            <person name="Hibbett D.S."/>
        </authorList>
    </citation>
    <scope>NUCLEOTIDE SEQUENCE [LARGE SCALE GENOMIC DNA]</scope>
    <source>
        <strain evidence="11">RWD-64-598 SS2</strain>
    </source>
</reference>
<dbReference type="KEGG" id="cput:CONPUDRAFT_85801"/>
<dbReference type="InterPro" id="IPR024775">
    <property type="entry name" value="DinB-like"/>
</dbReference>
<evidence type="ECO:0000256" key="5">
    <source>
        <dbReference type="ARBA" id="ARBA00037882"/>
    </source>
</evidence>
<feature type="region of interest" description="Disordered" evidence="6">
    <location>
        <begin position="220"/>
        <end position="247"/>
    </location>
</feature>
<dbReference type="Pfam" id="PF03781">
    <property type="entry name" value="FGE-sulfatase"/>
    <property type="match status" value="2"/>
</dbReference>
<evidence type="ECO:0000313" key="11">
    <source>
        <dbReference type="Proteomes" id="UP000053558"/>
    </source>
</evidence>
<proteinExistence type="predicted"/>
<accession>R7SFL4</accession>
<dbReference type="RefSeq" id="XP_007775257.1">
    <property type="nucleotide sequence ID" value="XM_007777067.1"/>
</dbReference>
<dbReference type="eggNOG" id="ENOG502QS9T">
    <property type="taxonomic scope" value="Eukaryota"/>
</dbReference>
<feature type="domain" description="Histidine-specific methyltransferase SAM-dependent" evidence="8">
    <location>
        <begin position="252"/>
        <end position="424"/>
    </location>
</feature>
<dbReference type="GO" id="GO:0008168">
    <property type="term" value="F:methyltransferase activity"/>
    <property type="evidence" value="ECO:0007669"/>
    <property type="project" value="UniProtKB-KW"/>
</dbReference>
<evidence type="ECO:0000259" key="7">
    <source>
        <dbReference type="Pfam" id="PF03781"/>
    </source>
</evidence>
<dbReference type="OrthoDB" id="659at2759"/>
<sequence>MAVSPSIIDVRPKAIAVGNAGPAAEASHTGSDGELGQQIVEGLSAPAGQKTMPTMLLYDERGLQLYDAITTEAPEYYLFAAEEDILQRHSKDIAQAMHVRSDSVVPGETILELGAGALRKTSHILGALSTLVSSSSSTPPITYYALDLEKRELERTLNELSNSEVGKRVSGKIQLKGMHGTYDSGLKFVEEGGLHTTNLFSEGLDLERFRVRDGDAFNDRDLSPGDYSSGSSSSRSHSPSRGTDATALTPDVYQAPLHMMFLGSSLGNFKRGEDAAFLRSLPLRPGSGDTLLIGLDHNSDKADIELAYNDPQGHTREFILNGLKAAGSVLGDETLFDRENWEYVNQYNEAEHRHEAYYKCKRDHSIKLVADKPAQSFLKGETVRIEVSQKFSEEDTVKLFTDAQLRPIQRWTDSSARYSLWLLERPPFMFPIQPTPSAVVGTETRFGVPSVQDWQDMWAAWDFITLRMIPPSMLFQKPIDLRHICLFYLGHIPTFLDIHLSRLLGEPHTKPVHFKEIFERGIDPNVDDPTQCHSHSEVPQCDEEWPTLSTIIAFRNAVRDRLLGVYDDIESGKLTLTRKIARVLHMTLEHEGLHAETLLYMLIQRAGSGTIPPPDFTPPPWASLAQTWNAMPKPSSPTVTMGPATVTLGHDDIESEDKHPEKATDVKGHEFGWDNESPQRSEEVKEFRISWRPVTNGEFYAFYTSDGKSDVTLPASWVEIDGEIQVRTLYGPVPIKVALDWPLLTCYDNLSKYATVKGGRLPTEAELRLFYDKFECGYEGGANTGFRNWHPVPATTGAGRGGGKGHNGGVWEWTSTLFDKYDGFEPSALYPGYSADFFDGHHQVVIGGSYATIPRIADRRSVRNWYQRNYAFPWVGGRVAYDI</sequence>
<feature type="region of interest" description="Disordered" evidence="6">
    <location>
        <begin position="650"/>
        <end position="679"/>
    </location>
</feature>
<feature type="domain" description="Sulfatase-modifying factor enzyme-like" evidence="7">
    <location>
        <begin position="670"/>
        <end position="767"/>
    </location>
</feature>
<dbReference type="PANTHER" id="PTHR43397:SF1">
    <property type="entry name" value="ERGOTHIONEINE BIOSYNTHESIS PROTEIN 1"/>
    <property type="match status" value="1"/>
</dbReference>
<dbReference type="PANTHER" id="PTHR43397">
    <property type="entry name" value="ERGOTHIONEINE BIOSYNTHESIS PROTEIN 1"/>
    <property type="match status" value="1"/>
</dbReference>
<dbReference type="OMA" id="FKHWHPT"/>
<evidence type="ECO:0000256" key="3">
    <source>
        <dbReference type="ARBA" id="ARBA00023002"/>
    </source>
</evidence>
<dbReference type="InterPro" id="IPR051128">
    <property type="entry name" value="EgtD_Methyltrsf_superfamily"/>
</dbReference>
<dbReference type="EMBL" id="JH711591">
    <property type="protein sequence ID" value="EIW74660.1"/>
    <property type="molecule type" value="Genomic_DNA"/>
</dbReference>
<keyword evidence="3" id="KW-0560">Oxidoreductase</keyword>
<dbReference type="Pfam" id="PF10017">
    <property type="entry name" value="Methyltransf_33"/>
    <property type="match status" value="2"/>
</dbReference>
<feature type="domain" description="Sulfatase-modifying factor enzyme-like" evidence="7">
    <location>
        <begin position="785"/>
        <end position="880"/>
    </location>
</feature>
<dbReference type="GeneID" id="19211022"/>
<feature type="domain" description="Histidine-specific methyltransferase SAM-dependent" evidence="8">
    <location>
        <begin position="36"/>
        <end position="191"/>
    </location>
</feature>
<evidence type="ECO:0000256" key="2">
    <source>
        <dbReference type="ARBA" id="ARBA00022679"/>
    </source>
</evidence>
<dbReference type="InterPro" id="IPR042095">
    <property type="entry name" value="SUMF_sf"/>
</dbReference>
<dbReference type="GO" id="GO:0032259">
    <property type="term" value="P:methylation"/>
    <property type="evidence" value="ECO:0007669"/>
    <property type="project" value="UniProtKB-KW"/>
</dbReference>
<gene>
    <name evidence="10" type="ORF">CONPUDRAFT_85801</name>
</gene>
<evidence type="ECO:0000256" key="1">
    <source>
        <dbReference type="ARBA" id="ARBA00022603"/>
    </source>
</evidence>
<dbReference type="InterPro" id="IPR019257">
    <property type="entry name" value="MeTrfase_dom"/>
</dbReference>
<evidence type="ECO:0000259" key="8">
    <source>
        <dbReference type="Pfam" id="PF10017"/>
    </source>
</evidence>
<feature type="domain" description="DinB-like" evidence="9">
    <location>
        <begin position="466"/>
        <end position="597"/>
    </location>
</feature>
<protein>
    <submittedName>
        <fullName evidence="10">DUF323 domain-containing protein</fullName>
    </submittedName>
</protein>
<dbReference type="SUPFAM" id="SSF56436">
    <property type="entry name" value="C-type lectin-like"/>
    <property type="match status" value="1"/>
</dbReference>
<keyword evidence="4" id="KW-0408">Iron</keyword>
<keyword evidence="11" id="KW-1185">Reference proteome</keyword>
<evidence type="ECO:0000259" key="9">
    <source>
        <dbReference type="Pfam" id="PF12867"/>
    </source>
</evidence>
<keyword evidence="1" id="KW-0489">Methyltransferase</keyword>
<dbReference type="InterPro" id="IPR005532">
    <property type="entry name" value="SUMF_dom"/>
</dbReference>
<name>R7SFL4_CONPW</name>
<dbReference type="InterPro" id="IPR016187">
    <property type="entry name" value="CTDL_fold"/>
</dbReference>
<feature type="compositionally biased region" description="Low complexity" evidence="6">
    <location>
        <begin position="224"/>
        <end position="242"/>
    </location>
</feature>
<organism evidence="10 11">
    <name type="scientific">Coniophora puteana (strain RWD-64-598)</name>
    <name type="common">Brown rot fungus</name>
    <dbReference type="NCBI Taxonomy" id="741705"/>
    <lineage>
        <taxon>Eukaryota</taxon>
        <taxon>Fungi</taxon>
        <taxon>Dikarya</taxon>
        <taxon>Basidiomycota</taxon>
        <taxon>Agaricomycotina</taxon>
        <taxon>Agaricomycetes</taxon>
        <taxon>Agaricomycetidae</taxon>
        <taxon>Boletales</taxon>
        <taxon>Coniophorineae</taxon>
        <taxon>Coniophoraceae</taxon>
        <taxon>Coniophora</taxon>
    </lineage>
</organism>
<dbReference type="AlphaFoldDB" id="R7SFL4"/>
<evidence type="ECO:0000256" key="6">
    <source>
        <dbReference type="SAM" id="MobiDB-lite"/>
    </source>
</evidence>
<keyword evidence="2" id="KW-0808">Transferase</keyword>
<comment type="pathway">
    <text evidence="5">Amino-acid biosynthesis; ergothioneine biosynthesis.</text>
</comment>
<dbReference type="Proteomes" id="UP000053558">
    <property type="component" value="Unassembled WGS sequence"/>
</dbReference>